<evidence type="ECO:0000313" key="4">
    <source>
        <dbReference type="Proteomes" id="UP000191448"/>
    </source>
</evidence>
<evidence type="ECO:0000259" key="2">
    <source>
        <dbReference type="Pfam" id="PF13936"/>
    </source>
</evidence>
<dbReference type="InterPro" id="IPR009057">
    <property type="entry name" value="Homeodomain-like_sf"/>
</dbReference>
<accession>A0A1V4SY49</accession>
<feature type="domain" description="Transposase IS30-like HTH" evidence="2">
    <location>
        <begin position="53"/>
        <end position="94"/>
    </location>
</feature>
<organism evidence="3 4">
    <name type="scientific">Clostridium thermobutyricum DSM 4928</name>
    <dbReference type="NCBI Taxonomy" id="1121339"/>
    <lineage>
        <taxon>Bacteria</taxon>
        <taxon>Bacillati</taxon>
        <taxon>Bacillota</taxon>
        <taxon>Clostridia</taxon>
        <taxon>Eubacteriales</taxon>
        <taxon>Clostridiaceae</taxon>
        <taxon>Clostridium</taxon>
    </lineage>
</organism>
<name>A0A1V4SY49_9CLOT</name>
<dbReference type="Proteomes" id="UP000191448">
    <property type="component" value="Unassembled WGS sequence"/>
</dbReference>
<reference evidence="3 4" key="1">
    <citation type="submission" date="2016-02" db="EMBL/GenBank/DDBJ databases">
        <title>Genome sequence of Clostridium thermobutyricum DSM 4928.</title>
        <authorList>
            <person name="Poehlein A."/>
            <person name="Daniel R."/>
        </authorList>
    </citation>
    <scope>NUCLEOTIDE SEQUENCE [LARGE SCALE GENOMIC DNA]</scope>
    <source>
        <strain evidence="3 4">DSM 4928</strain>
    </source>
</reference>
<dbReference type="InterPro" id="IPR025246">
    <property type="entry name" value="IS30-like_HTH"/>
</dbReference>
<feature type="coiled-coil region" evidence="1">
    <location>
        <begin position="8"/>
        <end position="49"/>
    </location>
</feature>
<comment type="caution">
    <text evidence="3">The sequence shown here is derived from an EMBL/GenBank/DDBJ whole genome shotgun (WGS) entry which is preliminary data.</text>
</comment>
<evidence type="ECO:0000256" key="1">
    <source>
        <dbReference type="SAM" id="Coils"/>
    </source>
</evidence>
<dbReference type="RefSeq" id="WP_080022445.1">
    <property type="nucleotide sequence ID" value="NZ_LTAY01000031.1"/>
</dbReference>
<dbReference type="Gene3D" id="1.10.10.60">
    <property type="entry name" value="Homeodomain-like"/>
    <property type="match status" value="1"/>
</dbReference>
<dbReference type="OrthoDB" id="6631788at2"/>
<dbReference type="Pfam" id="PF13936">
    <property type="entry name" value="HTH_38"/>
    <property type="match status" value="1"/>
</dbReference>
<gene>
    <name evidence="3" type="ORF">CLTHE_11900</name>
</gene>
<proteinExistence type="predicted"/>
<sequence length="99" mass="11830">MIIDKEEYENLLKELETYKCVVQALQFENDKIIKENKELKEKLNKKYNAGRKKKLSDMEIESIRMYRIQGISMRELAKMFNCSPATICHIVKENEKLEK</sequence>
<keyword evidence="1" id="KW-0175">Coiled coil</keyword>
<dbReference type="EMBL" id="LTAY01000031">
    <property type="protein sequence ID" value="OPX48511.1"/>
    <property type="molecule type" value="Genomic_DNA"/>
</dbReference>
<dbReference type="AlphaFoldDB" id="A0A1V4SY49"/>
<dbReference type="SUPFAM" id="SSF46689">
    <property type="entry name" value="Homeodomain-like"/>
    <property type="match status" value="1"/>
</dbReference>
<evidence type="ECO:0000313" key="3">
    <source>
        <dbReference type="EMBL" id="OPX48511.1"/>
    </source>
</evidence>
<protein>
    <recommendedName>
        <fullName evidence="2">Transposase IS30-like HTH domain-containing protein</fullName>
    </recommendedName>
</protein>